<evidence type="ECO:0000313" key="2">
    <source>
        <dbReference type="EMBL" id="KAG8383321.1"/>
    </source>
</evidence>
<sequence>MEDKLQNEISKARSLQVLLSHGSTFEVRESINPMPNVEKPERSELQETTIVTPPPTKYPPGRPKLKVVESVDIIKLQLQCSKCKVLAHNKKTCK</sequence>
<comment type="caution">
    <text evidence="2">The sequence shown here is derived from an EMBL/GenBank/DDBJ whole genome shotgun (WGS) entry which is preliminary data.</text>
</comment>
<proteinExistence type="predicted"/>
<feature type="compositionally biased region" description="Pro residues" evidence="1">
    <location>
        <begin position="52"/>
        <end position="62"/>
    </location>
</feature>
<accession>A0AAV6XJW6</accession>
<dbReference type="AlphaFoldDB" id="A0AAV6XJW6"/>
<feature type="region of interest" description="Disordered" evidence="1">
    <location>
        <begin position="29"/>
        <end position="63"/>
    </location>
</feature>
<dbReference type="Proteomes" id="UP000826271">
    <property type="component" value="Unassembled WGS sequence"/>
</dbReference>
<name>A0AAV6XJW6_9LAMI</name>
<evidence type="ECO:0000256" key="1">
    <source>
        <dbReference type="SAM" id="MobiDB-lite"/>
    </source>
</evidence>
<organism evidence="2 3">
    <name type="scientific">Buddleja alternifolia</name>
    <dbReference type="NCBI Taxonomy" id="168488"/>
    <lineage>
        <taxon>Eukaryota</taxon>
        <taxon>Viridiplantae</taxon>
        <taxon>Streptophyta</taxon>
        <taxon>Embryophyta</taxon>
        <taxon>Tracheophyta</taxon>
        <taxon>Spermatophyta</taxon>
        <taxon>Magnoliopsida</taxon>
        <taxon>eudicotyledons</taxon>
        <taxon>Gunneridae</taxon>
        <taxon>Pentapetalae</taxon>
        <taxon>asterids</taxon>
        <taxon>lamiids</taxon>
        <taxon>Lamiales</taxon>
        <taxon>Scrophulariaceae</taxon>
        <taxon>Buddlejeae</taxon>
        <taxon>Buddleja</taxon>
    </lineage>
</organism>
<gene>
    <name evidence="2" type="ORF">BUALT_Bualt04G0000300</name>
</gene>
<evidence type="ECO:0000313" key="3">
    <source>
        <dbReference type="Proteomes" id="UP000826271"/>
    </source>
</evidence>
<keyword evidence="3" id="KW-1185">Reference proteome</keyword>
<dbReference type="EMBL" id="WHWC01000004">
    <property type="protein sequence ID" value="KAG8383321.1"/>
    <property type="molecule type" value="Genomic_DNA"/>
</dbReference>
<reference evidence="2" key="1">
    <citation type="submission" date="2019-10" db="EMBL/GenBank/DDBJ databases">
        <authorList>
            <person name="Zhang R."/>
            <person name="Pan Y."/>
            <person name="Wang J."/>
            <person name="Ma R."/>
            <person name="Yu S."/>
        </authorList>
    </citation>
    <scope>NUCLEOTIDE SEQUENCE</scope>
    <source>
        <strain evidence="2">LA-IB0</strain>
        <tissue evidence="2">Leaf</tissue>
    </source>
</reference>
<protein>
    <submittedName>
        <fullName evidence="2">Uncharacterized protein</fullName>
    </submittedName>
</protein>